<name>A0A9N9J6K4_9GLOM</name>
<evidence type="ECO:0000313" key="1">
    <source>
        <dbReference type="EMBL" id="CAG8761835.1"/>
    </source>
</evidence>
<dbReference type="Gene3D" id="1.10.510.10">
    <property type="entry name" value="Transferase(Phosphotransferase) domain 1"/>
    <property type="match status" value="1"/>
</dbReference>
<dbReference type="Gene3D" id="1.20.930.20">
    <property type="entry name" value="Adaptor protein Cbl, N-terminal domain"/>
    <property type="match status" value="1"/>
</dbReference>
<dbReference type="AlphaFoldDB" id="A0A9N9J6K4"/>
<dbReference type="OrthoDB" id="2314769at2759"/>
<sequence>MTTKAEIDIEIIQSINPELSEFIEGTTNVANNALSSVVPILGIVTSLINDIFTIHENTQFNKKISRFIINRIASVETIIKSLKSPTKYREKFQVLQHQESFVKFQSTLSKIKLFVETVTQLRAFETFLRATSIKKSMNDLNFMMIIVFNEQRRIDNDILTDTLTKMIKEPPLSRKSDRRGKLNQIIKKVYKDSIEVACKSRDSENRRFRRELLVLEKLDECKSIRKFYGLSEVDDKKVMIFEWAEMGNLKEVYNRERISWNLKAQKFAKGSCF</sequence>
<dbReference type="CDD" id="cd21037">
    <property type="entry name" value="MLKL_NTD"/>
    <property type="match status" value="1"/>
</dbReference>
<comment type="caution">
    <text evidence="1">The sequence shown here is derived from an EMBL/GenBank/DDBJ whole genome shotgun (WGS) entry which is preliminary data.</text>
</comment>
<keyword evidence="2" id="KW-1185">Reference proteome</keyword>
<dbReference type="InterPro" id="IPR036537">
    <property type="entry name" value="Adaptor_Cbl_N_dom_sf"/>
</dbReference>
<proteinExistence type="predicted"/>
<gene>
    <name evidence="1" type="ORF">DERYTH_LOCUS17892</name>
</gene>
<protein>
    <submittedName>
        <fullName evidence="1">17429_t:CDS:1</fullName>
    </submittedName>
</protein>
<organism evidence="1 2">
    <name type="scientific">Dentiscutata erythropus</name>
    <dbReference type="NCBI Taxonomy" id="1348616"/>
    <lineage>
        <taxon>Eukaryota</taxon>
        <taxon>Fungi</taxon>
        <taxon>Fungi incertae sedis</taxon>
        <taxon>Mucoromycota</taxon>
        <taxon>Glomeromycotina</taxon>
        <taxon>Glomeromycetes</taxon>
        <taxon>Diversisporales</taxon>
        <taxon>Gigasporaceae</taxon>
        <taxon>Dentiscutata</taxon>
    </lineage>
</organism>
<dbReference type="InterPro" id="IPR011009">
    <property type="entry name" value="Kinase-like_dom_sf"/>
</dbReference>
<accession>A0A9N9J6K4</accession>
<evidence type="ECO:0000313" key="2">
    <source>
        <dbReference type="Proteomes" id="UP000789405"/>
    </source>
</evidence>
<dbReference type="SUPFAM" id="SSF56112">
    <property type="entry name" value="Protein kinase-like (PK-like)"/>
    <property type="match status" value="1"/>
</dbReference>
<dbReference type="Proteomes" id="UP000789405">
    <property type="component" value="Unassembled WGS sequence"/>
</dbReference>
<dbReference type="EMBL" id="CAJVPY010017408">
    <property type="protein sequence ID" value="CAG8761835.1"/>
    <property type="molecule type" value="Genomic_DNA"/>
</dbReference>
<reference evidence="1" key="1">
    <citation type="submission" date="2021-06" db="EMBL/GenBank/DDBJ databases">
        <authorList>
            <person name="Kallberg Y."/>
            <person name="Tangrot J."/>
            <person name="Rosling A."/>
        </authorList>
    </citation>
    <scope>NUCLEOTIDE SEQUENCE</scope>
    <source>
        <strain evidence="1">MA453B</strain>
    </source>
</reference>
<dbReference type="GO" id="GO:0007166">
    <property type="term" value="P:cell surface receptor signaling pathway"/>
    <property type="evidence" value="ECO:0007669"/>
    <property type="project" value="InterPro"/>
</dbReference>
<dbReference type="InterPro" id="IPR059179">
    <property type="entry name" value="MLKL-like_MCAfunc"/>
</dbReference>